<dbReference type="Pfam" id="PF05648">
    <property type="entry name" value="PEX11"/>
    <property type="match status" value="1"/>
</dbReference>
<organism evidence="5 6">
    <name type="scientific">Cairina moschata</name>
    <name type="common">Muscovy duck</name>
    <dbReference type="NCBI Taxonomy" id="8855"/>
    <lineage>
        <taxon>Eukaryota</taxon>
        <taxon>Metazoa</taxon>
        <taxon>Chordata</taxon>
        <taxon>Craniata</taxon>
        <taxon>Vertebrata</taxon>
        <taxon>Euteleostomi</taxon>
        <taxon>Archelosauria</taxon>
        <taxon>Archosauria</taxon>
        <taxon>Dinosauria</taxon>
        <taxon>Saurischia</taxon>
        <taxon>Theropoda</taxon>
        <taxon>Coelurosauria</taxon>
        <taxon>Aves</taxon>
        <taxon>Neognathae</taxon>
        <taxon>Galloanserae</taxon>
        <taxon>Anseriformes</taxon>
        <taxon>Anatidae</taxon>
        <taxon>Anatinae</taxon>
        <taxon>Cairina</taxon>
    </lineage>
</organism>
<dbReference type="GO" id="GO:0005778">
    <property type="term" value="C:peroxisomal membrane"/>
    <property type="evidence" value="ECO:0007669"/>
    <property type="project" value="UniProtKB-SubCell"/>
</dbReference>
<proteinExistence type="predicted"/>
<dbReference type="Proteomes" id="UP000694556">
    <property type="component" value="Chromosome 11"/>
</dbReference>
<name>A0A8C3BP50_CAIMO</name>
<evidence type="ECO:0000313" key="5">
    <source>
        <dbReference type="Ensembl" id="ENSCMMP00000008672.1"/>
    </source>
</evidence>
<evidence type="ECO:0000256" key="4">
    <source>
        <dbReference type="ARBA" id="ARBA00046271"/>
    </source>
</evidence>
<keyword evidence="6" id="KW-1185">Reference proteome</keyword>
<dbReference type="AlphaFoldDB" id="A0A8C3BP50"/>
<keyword evidence="2" id="KW-0472">Membrane</keyword>
<dbReference type="GO" id="GO:0016559">
    <property type="term" value="P:peroxisome fission"/>
    <property type="evidence" value="ECO:0007669"/>
    <property type="project" value="InterPro"/>
</dbReference>
<dbReference type="Ensembl" id="ENSCMMT00000009561.1">
    <property type="protein sequence ID" value="ENSCMMP00000008672.1"/>
    <property type="gene ID" value="ENSCMMG00000005511.1"/>
</dbReference>
<evidence type="ECO:0000256" key="1">
    <source>
        <dbReference type="ARBA" id="ARBA00022593"/>
    </source>
</evidence>
<dbReference type="PANTHER" id="PTHR12652">
    <property type="entry name" value="PEROXISOMAL BIOGENESIS FACTOR 11"/>
    <property type="match status" value="1"/>
</dbReference>
<reference evidence="5" key="3">
    <citation type="submission" date="2025-09" db="UniProtKB">
        <authorList>
            <consortium name="Ensembl"/>
        </authorList>
    </citation>
    <scope>IDENTIFICATION</scope>
</reference>
<dbReference type="PANTHER" id="PTHR12652:SF22">
    <property type="entry name" value="PEROXISOMAL MEMBRANE PROTEIN 11A"/>
    <property type="match status" value="1"/>
</dbReference>
<reference evidence="5" key="2">
    <citation type="submission" date="2025-08" db="UniProtKB">
        <authorList>
            <consortium name="Ensembl"/>
        </authorList>
    </citation>
    <scope>IDENTIFICATION</scope>
</reference>
<comment type="subcellular location">
    <subcellularLocation>
        <location evidence="4">Peroxisome membrane</location>
    </subcellularLocation>
</comment>
<reference evidence="5" key="1">
    <citation type="submission" date="2018-09" db="EMBL/GenBank/DDBJ databases">
        <title>Common duck and Muscovy duck high density SNP chip.</title>
        <authorList>
            <person name="Vignal A."/>
            <person name="Thebault N."/>
            <person name="Warren W.C."/>
        </authorList>
    </citation>
    <scope>NUCLEOTIDE SEQUENCE [LARGE SCALE GENOMIC DNA]</scope>
</reference>
<keyword evidence="1" id="KW-0962">Peroxisome biogenesis</keyword>
<protein>
    <submittedName>
        <fullName evidence="5">Peroxisomal biogenesis factor 11 alpha</fullName>
    </submittedName>
</protein>
<evidence type="ECO:0000256" key="2">
    <source>
        <dbReference type="ARBA" id="ARBA00023136"/>
    </source>
</evidence>
<sequence length="92" mass="10612">MQRFVDFTERSQGRERLLRATQYTCMLLSYVLQRQAEKEELVLKLKQLEASMSSGRKSKLCLCHCSVQSAMGPEHTQALKMEQQEKLATPGY</sequence>
<evidence type="ECO:0000313" key="6">
    <source>
        <dbReference type="Proteomes" id="UP000694556"/>
    </source>
</evidence>
<evidence type="ECO:0000256" key="3">
    <source>
        <dbReference type="ARBA" id="ARBA00023140"/>
    </source>
</evidence>
<accession>A0A8C3BP50</accession>
<dbReference type="InterPro" id="IPR008733">
    <property type="entry name" value="PEX11"/>
</dbReference>
<keyword evidence="3" id="KW-0576">Peroxisome</keyword>